<dbReference type="RefSeq" id="WP_128269621.1">
    <property type="nucleotide sequence ID" value="NZ_SAUW01000008.1"/>
</dbReference>
<evidence type="ECO:0000256" key="1">
    <source>
        <dbReference type="ARBA" id="ARBA00004418"/>
    </source>
</evidence>
<dbReference type="EMBL" id="SAUW01000008">
    <property type="protein sequence ID" value="RWR12327.1"/>
    <property type="molecule type" value="Genomic_DNA"/>
</dbReference>
<feature type="transmembrane region" description="Helical" evidence="4">
    <location>
        <begin position="12"/>
        <end position="31"/>
    </location>
</feature>
<comment type="subcellular location">
    <subcellularLocation>
        <location evidence="1">Periplasm</location>
    </subcellularLocation>
</comment>
<dbReference type="InterPro" id="IPR034981">
    <property type="entry name" value="Imelysin-like_EfeO/Algp7"/>
</dbReference>
<organism evidence="7 8">
    <name type="scientific">Paenirhodobacter populi</name>
    <dbReference type="NCBI Taxonomy" id="2306993"/>
    <lineage>
        <taxon>Bacteria</taxon>
        <taxon>Pseudomonadati</taxon>
        <taxon>Pseudomonadota</taxon>
        <taxon>Alphaproteobacteria</taxon>
        <taxon>Rhodobacterales</taxon>
        <taxon>Rhodobacter group</taxon>
        <taxon>Paenirhodobacter</taxon>
    </lineage>
</organism>
<evidence type="ECO:0000313" key="7">
    <source>
        <dbReference type="EMBL" id="RWR12327.1"/>
    </source>
</evidence>
<name>A0A443IW76_9RHOB</name>
<dbReference type="InterPro" id="IPR028096">
    <property type="entry name" value="EfeO_Cupredoxin"/>
</dbReference>
<dbReference type="InterPro" id="IPR018976">
    <property type="entry name" value="Imelysin-like"/>
</dbReference>
<gene>
    <name evidence="7" type="ORF">D2T33_09495</name>
</gene>
<dbReference type="Proteomes" id="UP000285710">
    <property type="component" value="Unassembled WGS sequence"/>
</dbReference>
<dbReference type="NCBIfam" id="NF041757">
    <property type="entry name" value="EfeO"/>
    <property type="match status" value="1"/>
</dbReference>
<evidence type="ECO:0000259" key="5">
    <source>
        <dbReference type="Pfam" id="PF09375"/>
    </source>
</evidence>
<dbReference type="CDD" id="cd14656">
    <property type="entry name" value="Imelysin-like_EfeO"/>
    <property type="match status" value="1"/>
</dbReference>
<keyword evidence="4" id="KW-0472">Membrane</keyword>
<evidence type="ECO:0000313" key="8">
    <source>
        <dbReference type="Proteomes" id="UP000285710"/>
    </source>
</evidence>
<dbReference type="Gene3D" id="1.20.1420.20">
    <property type="entry name" value="M75 peptidase, HXXE motif"/>
    <property type="match status" value="1"/>
</dbReference>
<dbReference type="InterPro" id="IPR053377">
    <property type="entry name" value="Iron_uptake_EfeM/EfeO"/>
</dbReference>
<reference evidence="7 8" key="1">
    <citation type="submission" date="2019-01" db="EMBL/GenBank/DDBJ databases">
        <title>Sinorhodobacter populi sp. nov. isolated from the symptomatic bark tissue of Populus euramericana canker.</title>
        <authorList>
            <person name="Xu G."/>
        </authorList>
    </citation>
    <scope>NUCLEOTIDE SEQUENCE [LARGE SCALE GENOMIC DNA]</scope>
    <source>
        <strain evidence="7 8">2D-5</strain>
    </source>
</reference>
<proteinExistence type="inferred from homology"/>
<evidence type="ECO:0000259" key="6">
    <source>
        <dbReference type="Pfam" id="PF13473"/>
    </source>
</evidence>
<accession>A0A443IW76</accession>
<keyword evidence="3" id="KW-0732">Signal</keyword>
<comment type="caution">
    <text evidence="7">The sequence shown here is derived from an EMBL/GenBank/DDBJ whole genome shotgun (WGS) entry which is preliminary data.</text>
</comment>
<dbReference type="AlphaFoldDB" id="A0A443IW76"/>
<dbReference type="GO" id="GO:0042597">
    <property type="term" value="C:periplasmic space"/>
    <property type="evidence" value="ECO:0007669"/>
    <property type="project" value="UniProtKB-SubCell"/>
</dbReference>
<feature type="domain" description="EfeO-type cupredoxin-like" evidence="6">
    <location>
        <begin position="27"/>
        <end position="129"/>
    </location>
</feature>
<evidence type="ECO:0000256" key="4">
    <source>
        <dbReference type="SAM" id="Phobius"/>
    </source>
</evidence>
<reference evidence="7 8" key="2">
    <citation type="submission" date="2019-01" db="EMBL/GenBank/DDBJ databases">
        <authorList>
            <person name="Li Y."/>
        </authorList>
    </citation>
    <scope>NUCLEOTIDE SEQUENCE [LARGE SCALE GENOMIC DNA]</scope>
    <source>
        <strain evidence="7 8">2D-5</strain>
    </source>
</reference>
<feature type="domain" description="Imelysin-like" evidence="5">
    <location>
        <begin position="152"/>
        <end position="376"/>
    </location>
</feature>
<evidence type="ECO:0000256" key="3">
    <source>
        <dbReference type="ARBA" id="ARBA00022729"/>
    </source>
</evidence>
<protein>
    <submittedName>
        <fullName evidence="7">Iron transporter substrate-binding protein</fullName>
    </submittedName>
</protein>
<dbReference type="PANTHER" id="PTHR39192:SF1">
    <property type="entry name" value="IRON UPTAKE SYSTEM COMPONENT EFEO"/>
    <property type="match status" value="1"/>
</dbReference>
<dbReference type="InterPro" id="IPR038352">
    <property type="entry name" value="Imelysin_sf"/>
</dbReference>
<comment type="similarity">
    <text evidence="2">Belongs to the EfeM/EfeO family.</text>
</comment>
<keyword evidence="4" id="KW-0812">Transmembrane</keyword>
<dbReference type="PANTHER" id="PTHR39192">
    <property type="entry name" value="IRON UPTAKE SYSTEM COMPONENT EFEO"/>
    <property type="match status" value="1"/>
</dbReference>
<keyword evidence="8" id="KW-1185">Reference proteome</keyword>
<dbReference type="Pfam" id="PF13473">
    <property type="entry name" value="Cupredoxin_1"/>
    <property type="match status" value="1"/>
</dbReference>
<dbReference type="Pfam" id="PF09375">
    <property type="entry name" value="Peptidase_M75"/>
    <property type="match status" value="1"/>
</dbReference>
<evidence type="ECO:0000256" key="2">
    <source>
        <dbReference type="ARBA" id="ARBA00005989"/>
    </source>
</evidence>
<keyword evidence="4" id="KW-1133">Transmembrane helix</keyword>
<dbReference type="InterPro" id="IPR050894">
    <property type="entry name" value="EfeM/EfeO_iron_uptake"/>
</dbReference>
<sequence>MSDPASNRHLYWAVAAAACLAVAGGAAFYYATLKNAEAARGQTADRTVTITATACEPMELSVPGGRRSFEIINASDRPIEWEILDGVMVLAERENIAPGFRAGLTVQLQPGSYQMACGLLSNPRGTLTVTPSDEAAQAASEVTLRKFLGPLSEYRVYLVMQGNAALKSAQDLRAAIASGDVAAAQTAWAAARLPWRHIQPLAYRFSDLEGRIDARATYLAGREEDPAFTGYHRLEYGLFARNSTEDLLPVADQLVTDLEILKTRLREAPLDPQLLISLPVDTVDRIAQGQITEGENIYAGNDLADLQASVEGVAKLVGLLRAVVAPVDPPLDERIGARLAQVQADLDALKQGGGFPPYASVPADRRAALAADMTGLGAALGALPDVIGMN</sequence>